<evidence type="ECO:0000256" key="4">
    <source>
        <dbReference type="ARBA" id="ARBA00022833"/>
    </source>
</evidence>
<accession>A0A8H6TIB6</accession>
<dbReference type="GO" id="GO:0000978">
    <property type="term" value="F:RNA polymerase II cis-regulatory region sequence-specific DNA binding"/>
    <property type="evidence" value="ECO:0007669"/>
    <property type="project" value="TreeGrafter"/>
</dbReference>
<evidence type="ECO:0000256" key="3">
    <source>
        <dbReference type="ARBA" id="ARBA00022771"/>
    </source>
</evidence>
<dbReference type="PANTHER" id="PTHR14003">
    <property type="entry name" value="TRANSCRIPTIONAL REPRESSOR PROTEIN YY"/>
    <property type="match status" value="1"/>
</dbReference>
<feature type="region of interest" description="Disordered" evidence="6">
    <location>
        <begin position="1"/>
        <end position="29"/>
    </location>
</feature>
<dbReference type="GO" id="GO:0008270">
    <property type="term" value="F:zinc ion binding"/>
    <property type="evidence" value="ECO:0007669"/>
    <property type="project" value="UniProtKB-KW"/>
</dbReference>
<evidence type="ECO:0000313" key="8">
    <source>
        <dbReference type="EMBL" id="KAF7317216.1"/>
    </source>
</evidence>
<evidence type="ECO:0000259" key="7">
    <source>
        <dbReference type="PROSITE" id="PS50157"/>
    </source>
</evidence>
<reference evidence="8" key="1">
    <citation type="submission" date="2020-05" db="EMBL/GenBank/DDBJ databases">
        <title>Mycena genomes resolve the evolution of fungal bioluminescence.</title>
        <authorList>
            <person name="Tsai I.J."/>
        </authorList>
    </citation>
    <scope>NUCLEOTIDE SEQUENCE</scope>
    <source>
        <strain evidence="8">110903Hualien_Pintung</strain>
    </source>
</reference>
<dbReference type="InterPro" id="IPR036236">
    <property type="entry name" value="Znf_C2H2_sf"/>
</dbReference>
<evidence type="ECO:0000256" key="1">
    <source>
        <dbReference type="ARBA" id="ARBA00022723"/>
    </source>
</evidence>
<keyword evidence="3 5" id="KW-0863">Zinc-finger</keyword>
<feature type="region of interest" description="Disordered" evidence="6">
    <location>
        <begin position="134"/>
        <end position="170"/>
    </location>
</feature>
<dbReference type="PROSITE" id="PS00028">
    <property type="entry name" value="ZINC_FINGER_C2H2_1"/>
    <property type="match status" value="1"/>
</dbReference>
<gene>
    <name evidence="8" type="ORF">HMN09_00456600</name>
</gene>
<dbReference type="GO" id="GO:0000785">
    <property type="term" value="C:chromatin"/>
    <property type="evidence" value="ECO:0007669"/>
    <property type="project" value="TreeGrafter"/>
</dbReference>
<dbReference type="GO" id="GO:0000981">
    <property type="term" value="F:DNA-binding transcription factor activity, RNA polymerase II-specific"/>
    <property type="evidence" value="ECO:0007669"/>
    <property type="project" value="TreeGrafter"/>
</dbReference>
<dbReference type="GO" id="GO:0005667">
    <property type="term" value="C:transcription regulator complex"/>
    <property type="evidence" value="ECO:0007669"/>
    <property type="project" value="TreeGrafter"/>
</dbReference>
<evidence type="ECO:0000313" key="9">
    <source>
        <dbReference type="Proteomes" id="UP000613580"/>
    </source>
</evidence>
<proteinExistence type="predicted"/>
<evidence type="ECO:0000256" key="5">
    <source>
        <dbReference type="PROSITE-ProRule" id="PRU00042"/>
    </source>
</evidence>
<dbReference type="Gene3D" id="3.30.160.60">
    <property type="entry name" value="Classic Zinc Finger"/>
    <property type="match status" value="1"/>
</dbReference>
<feature type="compositionally biased region" description="Basic residues" evidence="6">
    <location>
        <begin position="97"/>
        <end position="110"/>
    </location>
</feature>
<feature type="compositionally biased region" description="Polar residues" evidence="6">
    <location>
        <begin position="1"/>
        <end position="13"/>
    </location>
</feature>
<sequence length="377" mass="40931">MPCSRTVTATGSGRSLARRARQAHPVSSHSPQHVCSLCKKHFTTSGHLKRHVEIHSGSRNFPCPIPGCETRCSRADNLQQQCVLPIKTHSASYVPRKAPKRDTKRNRARGKAAAVPSPTQLEVDPFSFPALYPYPYPARPRPSTTRPPGRRTRSRPPSSPRRQLPHPPLRMRFQVPSPHPFSFPMDFQPEIHVPVPGLALLSLEPAVELFRPKRLLVDTNLNFDAVQVVAGQSPSSAASPHSHRVLRCSIYNWTMPAAAATLRLVSPSTTSESDGQSLVSVGASMDMDAPGCPCFYPFSGASSEWPAAMHMHMAASATATYDMEAYLAGLAAYPASVSSASAMIHAHTGPGDPGHGLSMPLPGTSYAYAQQQQHQFQ</sequence>
<dbReference type="EMBL" id="JACAZE010000005">
    <property type="protein sequence ID" value="KAF7317216.1"/>
    <property type="molecule type" value="Genomic_DNA"/>
</dbReference>
<keyword evidence="1" id="KW-0479">Metal-binding</keyword>
<dbReference type="SUPFAM" id="SSF57667">
    <property type="entry name" value="beta-beta-alpha zinc fingers"/>
    <property type="match status" value="1"/>
</dbReference>
<feature type="region of interest" description="Disordered" evidence="6">
    <location>
        <begin position="93"/>
        <end position="119"/>
    </location>
</feature>
<organism evidence="8 9">
    <name type="scientific">Mycena chlorophos</name>
    <name type="common">Agaric fungus</name>
    <name type="synonym">Agaricus chlorophos</name>
    <dbReference type="NCBI Taxonomy" id="658473"/>
    <lineage>
        <taxon>Eukaryota</taxon>
        <taxon>Fungi</taxon>
        <taxon>Dikarya</taxon>
        <taxon>Basidiomycota</taxon>
        <taxon>Agaricomycotina</taxon>
        <taxon>Agaricomycetes</taxon>
        <taxon>Agaricomycetidae</taxon>
        <taxon>Agaricales</taxon>
        <taxon>Marasmiineae</taxon>
        <taxon>Mycenaceae</taxon>
        <taxon>Mycena</taxon>
    </lineage>
</organism>
<keyword evidence="4" id="KW-0862">Zinc</keyword>
<dbReference type="PROSITE" id="PS50157">
    <property type="entry name" value="ZINC_FINGER_C2H2_2"/>
    <property type="match status" value="1"/>
</dbReference>
<protein>
    <recommendedName>
        <fullName evidence="7">C2H2-type domain-containing protein</fullName>
    </recommendedName>
</protein>
<dbReference type="InterPro" id="IPR013087">
    <property type="entry name" value="Znf_C2H2_type"/>
</dbReference>
<keyword evidence="9" id="KW-1185">Reference proteome</keyword>
<dbReference type="GO" id="GO:0031519">
    <property type="term" value="C:PcG protein complex"/>
    <property type="evidence" value="ECO:0007669"/>
    <property type="project" value="TreeGrafter"/>
</dbReference>
<evidence type="ECO:0000256" key="2">
    <source>
        <dbReference type="ARBA" id="ARBA00022737"/>
    </source>
</evidence>
<name>A0A8H6TIB6_MYCCL</name>
<dbReference type="OrthoDB" id="6365676at2759"/>
<feature type="domain" description="C2H2-type" evidence="7">
    <location>
        <begin position="33"/>
        <end position="60"/>
    </location>
</feature>
<dbReference type="PANTHER" id="PTHR14003:SF19">
    <property type="entry name" value="YY2 TRANSCRIPTION FACTOR"/>
    <property type="match status" value="1"/>
</dbReference>
<evidence type="ECO:0000256" key="6">
    <source>
        <dbReference type="SAM" id="MobiDB-lite"/>
    </source>
</evidence>
<keyword evidence="2" id="KW-0677">Repeat</keyword>
<dbReference type="AlphaFoldDB" id="A0A8H6TIB6"/>
<dbReference type="Proteomes" id="UP000613580">
    <property type="component" value="Unassembled WGS sequence"/>
</dbReference>
<comment type="caution">
    <text evidence="8">The sequence shown here is derived from an EMBL/GenBank/DDBJ whole genome shotgun (WGS) entry which is preliminary data.</text>
</comment>